<dbReference type="PANTHER" id="PTHR43390">
    <property type="entry name" value="SIGNAL PEPTIDASE I"/>
    <property type="match status" value="1"/>
</dbReference>
<feature type="active site" evidence="6">
    <location>
        <position position="100"/>
    </location>
</feature>
<gene>
    <name evidence="9" type="primary">lepB</name>
    <name evidence="9" type="ORF">E3T27_02760</name>
</gene>
<feature type="domain" description="Peptidase S26" evidence="8">
    <location>
        <begin position="29"/>
        <end position="172"/>
    </location>
</feature>
<dbReference type="SUPFAM" id="SSF51306">
    <property type="entry name" value="LexA/Signal peptidase"/>
    <property type="match status" value="1"/>
</dbReference>
<keyword evidence="7" id="KW-0645">Protease</keyword>
<evidence type="ECO:0000256" key="5">
    <source>
        <dbReference type="ARBA" id="ARBA00022801"/>
    </source>
</evidence>
<keyword evidence="10" id="KW-1185">Reference proteome</keyword>
<evidence type="ECO:0000259" key="8">
    <source>
        <dbReference type="Pfam" id="PF10502"/>
    </source>
</evidence>
<feature type="active site" evidence="6">
    <location>
        <position position="58"/>
    </location>
</feature>
<reference evidence="9 10" key="1">
    <citation type="submission" date="2019-03" db="EMBL/GenBank/DDBJ databases">
        <title>Genomics of glacier-inhabiting Cryobacterium strains.</title>
        <authorList>
            <person name="Liu Q."/>
            <person name="Xin Y.-H."/>
        </authorList>
    </citation>
    <scope>NUCLEOTIDE SEQUENCE [LARGE SCALE GENOMIC DNA]</scope>
    <source>
        <strain evidence="9 10">TMT1-1</strain>
    </source>
</reference>
<dbReference type="InterPro" id="IPR019758">
    <property type="entry name" value="Pept_S26A_signal_pept_1_CS"/>
</dbReference>
<sequence>MGHRTSLTQIKVGQSVTTGHRGASATRVRTTVAVIVTLALLLGLRLWVVEPLIVSSNSMEPTVLRGSIIFLMKTSPSADAFTAGRLVVFQSPKDGHTTIKRVIAVGGQRVDIRDAILYVDGARVSEPFVDHSRIDGTYFGPVTVPAGHVFVLGDNRAVSIDSREFGAVPLDNFGMSLLWPHE</sequence>
<keyword evidence="7" id="KW-0812">Transmembrane</keyword>
<dbReference type="Gene3D" id="2.10.109.10">
    <property type="entry name" value="Umud Fragment, subunit A"/>
    <property type="match status" value="1"/>
</dbReference>
<dbReference type="InterPro" id="IPR019757">
    <property type="entry name" value="Pept_S26A_signal_pept_1_Lys-AS"/>
</dbReference>
<keyword evidence="7" id="KW-0472">Membrane</keyword>
<comment type="subcellular location">
    <subcellularLocation>
        <location evidence="2">Cell membrane</location>
        <topology evidence="2">Single-pass type II membrane protein</topology>
    </subcellularLocation>
    <subcellularLocation>
        <location evidence="7">Membrane</location>
        <topology evidence="7">Single-pass type II membrane protein</topology>
    </subcellularLocation>
</comment>
<dbReference type="InterPro" id="IPR036286">
    <property type="entry name" value="LexA/Signal_pep-like_sf"/>
</dbReference>
<keyword evidence="5 7" id="KW-0378">Hydrolase</keyword>
<protein>
    <recommendedName>
        <fullName evidence="4 7">Signal peptidase I</fullName>
        <ecNumber evidence="4 7">3.4.21.89</ecNumber>
    </recommendedName>
</protein>
<name>A0A4R8ZLA0_9MICO</name>
<dbReference type="PANTHER" id="PTHR43390:SF1">
    <property type="entry name" value="CHLOROPLAST PROCESSING PEPTIDASE"/>
    <property type="match status" value="1"/>
</dbReference>
<comment type="caution">
    <text evidence="9">The sequence shown here is derived from an EMBL/GenBank/DDBJ whole genome shotgun (WGS) entry which is preliminary data.</text>
</comment>
<dbReference type="PRINTS" id="PR00727">
    <property type="entry name" value="LEADERPTASE"/>
</dbReference>
<comment type="catalytic activity">
    <reaction evidence="1 7">
        <text>Cleavage of hydrophobic, N-terminal signal or leader sequences from secreted and periplasmic proteins.</text>
        <dbReference type="EC" id="3.4.21.89"/>
    </reaction>
</comment>
<dbReference type="PROSITE" id="PS00760">
    <property type="entry name" value="SPASE_I_2"/>
    <property type="match status" value="1"/>
</dbReference>
<dbReference type="NCBIfam" id="TIGR02227">
    <property type="entry name" value="sigpep_I_bact"/>
    <property type="match status" value="1"/>
</dbReference>
<dbReference type="InterPro" id="IPR000223">
    <property type="entry name" value="Pept_S26A_signal_pept_1"/>
</dbReference>
<dbReference type="GO" id="GO:0005886">
    <property type="term" value="C:plasma membrane"/>
    <property type="evidence" value="ECO:0007669"/>
    <property type="project" value="UniProtKB-SubCell"/>
</dbReference>
<dbReference type="AlphaFoldDB" id="A0A4R8ZLA0"/>
<evidence type="ECO:0000256" key="1">
    <source>
        <dbReference type="ARBA" id="ARBA00000677"/>
    </source>
</evidence>
<evidence type="ECO:0000256" key="6">
    <source>
        <dbReference type="PIRSR" id="PIRSR600223-1"/>
    </source>
</evidence>
<evidence type="ECO:0000313" key="10">
    <source>
        <dbReference type="Proteomes" id="UP000298424"/>
    </source>
</evidence>
<feature type="transmembrane region" description="Helical" evidence="7">
    <location>
        <begin position="30"/>
        <end position="48"/>
    </location>
</feature>
<dbReference type="Proteomes" id="UP000298424">
    <property type="component" value="Unassembled WGS sequence"/>
</dbReference>
<dbReference type="PROSITE" id="PS00761">
    <property type="entry name" value="SPASE_I_3"/>
    <property type="match status" value="1"/>
</dbReference>
<dbReference type="OrthoDB" id="9815782at2"/>
<organism evidence="9 10">
    <name type="scientific">Cryobacterium lyxosi</name>
    <dbReference type="NCBI Taxonomy" id="1259228"/>
    <lineage>
        <taxon>Bacteria</taxon>
        <taxon>Bacillati</taxon>
        <taxon>Actinomycetota</taxon>
        <taxon>Actinomycetes</taxon>
        <taxon>Micrococcales</taxon>
        <taxon>Microbacteriaceae</taxon>
        <taxon>Cryobacterium</taxon>
    </lineage>
</organism>
<dbReference type="GO" id="GO:0004252">
    <property type="term" value="F:serine-type endopeptidase activity"/>
    <property type="evidence" value="ECO:0007669"/>
    <property type="project" value="InterPro"/>
</dbReference>
<keyword evidence="7" id="KW-1133">Transmembrane helix</keyword>
<dbReference type="InterPro" id="IPR019533">
    <property type="entry name" value="Peptidase_S26"/>
</dbReference>
<dbReference type="Pfam" id="PF10502">
    <property type="entry name" value="Peptidase_S26"/>
    <property type="match status" value="1"/>
</dbReference>
<proteinExistence type="inferred from homology"/>
<evidence type="ECO:0000256" key="7">
    <source>
        <dbReference type="RuleBase" id="RU362042"/>
    </source>
</evidence>
<evidence type="ECO:0000256" key="2">
    <source>
        <dbReference type="ARBA" id="ARBA00004401"/>
    </source>
</evidence>
<dbReference type="GO" id="GO:0006465">
    <property type="term" value="P:signal peptide processing"/>
    <property type="evidence" value="ECO:0007669"/>
    <property type="project" value="InterPro"/>
</dbReference>
<comment type="similarity">
    <text evidence="3 7">Belongs to the peptidase S26 family.</text>
</comment>
<evidence type="ECO:0000256" key="3">
    <source>
        <dbReference type="ARBA" id="ARBA00009370"/>
    </source>
</evidence>
<evidence type="ECO:0000256" key="4">
    <source>
        <dbReference type="ARBA" id="ARBA00013208"/>
    </source>
</evidence>
<dbReference type="EMBL" id="SOGT01000002">
    <property type="protein sequence ID" value="TFD28820.1"/>
    <property type="molecule type" value="Genomic_DNA"/>
</dbReference>
<accession>A0A4R8ZLA0</accession>
<dbReference type="EC" id="3.4.21.89" evidence="4 7"/>
<dbReference type="GO" id="GO:0009003">
    <property type="term" value="F:signal peptidase activity"/>
    <property type="evidence" value="ECO:0007669"/>
    <property type="project" value="UniProtKB-EC"/>
</dbReference>
<evidence type="ECO:0000313" key="9">
    <source>
        <dbReference type="EMBL" id="TFD28820.1"/>
    </source>
</evidence>
<dbReference type="CDD" id="cd06530">
    <property type="entry name" value="S26_SPase_I"/>
    <property type="match status" value="1"/>
</dbReference>